<name>B2IYU1_NOSP7</name>
<dbReference type="Proteomes" id="UP000001191">
    <property type="component" value="Chromosome"/>
</dbReference>
<protein>
    <recommendedName>
        <fullName evidence="3">ISKra4 family transposase</fullName>
    </recommendedName>
</protein>
<dbReference type="HOGENOM" id="CLU_189775_0_0_3"/>
<dbReference type="eggNOG" id="COG3464">
    <property type="taxonomic scope" value="Bacteria"/>
</dbReference>
<proteinExistence type="predicted"/>
<gene>
    <name evidence="1" type="ordered locus">Npun_F3221</name>
</gene>
<evidence type="ECO:0008006" key="3">
    <source>
        <dbReference type="Google" id="ProtNLM"/>
    </source>
</evidence>
<dbReference type="EMBL" id="CP001037">
    <property type="protein sequence ID" value="ACC81674.1"/>
    <property type="molecule type" value="Genomic_DNA"/>
</dbReference>
<sequence>MTPEEEQQIKEYSRAIAKILYKSTTGEQLTSLAKIEEVVRSQMRKHVMPEVGFFYRKCHRRKQRIQTKNKSIIGELPITNSQAQKLEIRPHNQLSPYLEACCLRISASVSYQRAAEDIEYLTGVEVSKSVQQRLVHRQNFELPQVESTVEELSVDGGNIRIRTIKGQVCDWKGYKATCLHEKQAIAASFQENSLVIDWVKSQSIAPILTCLGDGHDGIWNIVRDFAPEHQRREVLDWFHLMENLHKIGGSNQRLNQAKILLWQGKVDDAIAVFADCQLKQAFNFCTYLEKHRHRIVNYQYYQAEQICSIGSGAIESTVKQIDRRTKISGAQWKSDNVPQVLAQRQSLSQWINLCSLNKNWDAPTLEFVK</sequence>
<reference evidence="2" key="1">
    <citation type="submission" date="2008-04" db="EMBL/GenBank/DDBJ databases">
        <title>Complete sequence of chromosome of Nostoc punctiforme ATCC 29133.</title>
        <authorList>
            <consortium name="US DOE Joint Genome Institute"/>
            <person name="Copeland A."/>
            <person name="Lucas S."/>
            <person name="Lapidus A."/>
            <person name="Glavina del Rio T."/>
            <person name="Dalin E."/>
            <person name="Tice H."/>
            <person name="Pitluck S."/>
            <person name="Chain P."/>
            <person name="Malfatti S."/>
            <person name="Shin M."/>
            <person name="Vergez L."/>
            <person name="Schmutz J."/>
            <person name="Larimer F."/>
            <person name="Land M."/>
            <person name="Hauser L."/>
            <person name="Kyrpides N."/>
            <person name="Kim E."/>
            <person name="Meeks J.C."/>
            <person name="Elhai J."/>
            <person name="Campbell E.L."/>
            <person name="Thiel T."/>
            <person name="Longmire J."/>
            <person name="Potts M."/>
            <person name="Atlas R."/>
        </authorList>
    </citation>
    <scope>NUCLEOTIDE SEQUENCE [LARGE SCALE GENOMIC DNA]</scope>
    <source>
        <strain evidence="2">ATCC 29133 / PCC 73102</strain>
    </source>
</reference>
<accession>B2IYU1</accession>
<dbReference type="NCBIfam" id="NF033572">
    <property type="entry name" value="transpos_ISKra4"/>
    <property type="match status" value="1"/>
</dbReference>
<reference evidence="1 2" key="2">
    <citation type="journal article" date="2013" name="Plant Physiol.">
        <title>A Nostoc punctiforme Sugar Transporter Necessary to Establish a Cyanobacterium-Plant Symbiosis.</title>
        <authorList>
            <person name="Ekman M."/>
            <person name="Picossi S."/>
            <person name="Campbell E.L."/>
            <person name="Meeks J.C."/>
            <person name="Flores E."/>
        </authorList>
    </citation>
    <scope>NUCLEOTIDE SEQUENCE [LARGE SCALE GENOMIC DNA]</scope>
    <source>
        <strain evidence="2">ATCC 29133 / PCC 73102</strain>
    </source>
</reference>
<keyword evidence="2" id="KW-1185">Reference proteome</keyword>
<dbReference type="PhylomeDB" id="B2IYU1"/>
<dbReference type="EnsemblBacteria" id="ACC81674">
    <property type="protein sequence ID" value="ACC81674"/>
    <property type="gene ID" value="Npun_F3221"/>
</dbReference>
<evidence type="ECO:0000313" key="1">
    <source>
        <dbReference type="EMBL" id="ACC81674.1"/>
    </source>
</evidence>
<dbReference type="AlphaFoldDB" id="B2IYU1"/>
<dbReference type="STRING" id="63737.Npun_F3221"/>
<dbReference type="KEGG" id="npu:Npun_F3221"/>
<evidence type="ECO:0000313" key="2">
    <source>
        <dbReference type="Proteomes" id="UP000001191"/>
    </source>
</evidence>
<organism evidence="1 2">
    <name type="scientific">Nostoc punctiforme (strain ATCC 29133 / PCC 73102)</name>
    <dbReference type="NCBI Taxonomy" id="63737"/>
    <lineage>
        <taxon>Bacteria</taxon>
        <taxon>Bacillati</taxon>
        <taxon>Cyanobacteriota</taxon>
        <taxon>Cyanophyceae</taxon>
        <taxon>Nostocales</taxon>
        <taxon>Nostocaceae</taxon>
        <taxon>Nostoc</taxon>
    </lineage>
</organism>